<accession>A0A3M7QTJ5</accession>
<comment type="caution">
    <text evidence="1">The sequence shown here is derived from an EMBL/GenBank/DDBJ whole genome shotgun (WGS) entry which is preliminary data.</text>
</comment>
<reference evidence="1 2" key="1">
    <citation type="journal article" date="2018" name="Sci. Rep.">
        <title>Genomic signatures of local adaptation to the degree of environmental predictability in rotifers.</title>
        <authorList>
            <person name="Franch-Gras L."/>
            <person name="Hahn C."/>
            <person name="Garcia-Roger E.M."/>
            <person name="Carmona M.J."/>
            <person name="Serra M."/>
            <person name="Gomez A."/>
        </authorList>
    </citation>
    <scope>NUCLEOTIDE SEQUENCE [LARGE SCALE GENOMIC DNA]</scope>
    <source>
        <strain evidence="1">HYR1</strain>
    </source>
</reference>
<dbReference type="EMBL" id="REGN01005204">
    <property type="protein sequence ID" value="RNA14381.1"/>
    <property type="molecule type" value="Genomic_DNA"/>
</dbReference>
<evidence type="ECO:0000313" key="1">
    <source>
        <dbReference type="EMBL" id="RNA14381.1"/>
    </source>
</evidence>
<proteinExistence type="predicted"/>
<name>A0A3M7QTJ5_BRAPC</name>
<dbReference type="Proteomes" id="UP000276133">
    <property type="component" value="Unassembled WGS sequence"/>
</dbReference>
<dbReference type="AlphaFoldDB" id="A0A3M7QTJ5"/>
<organism evidence="1 2">
    <name type="scientific">Brachionus plicatilis</name>
    <name type="common">Marine rotifer</name>
    <name type="synonym">Brachionus muelleri</name>
    <dbReference type="NCBI Taxonomy" id="10195"/>
    <lineage>
        <taxon>Eukaryota</taxon>
        <taxon>Metazoa</taxon>
        <taxon>Spiralia</taxon>
        <taxon>Gnathifera</taxon>
        <taxon>Rotifera</taxon>
        <taxon>Eurotatoria</taxon>
        <taxon>Monogononta</taxon>
        <taxon>Pseudotrocha</taxon>
        <taxon>Ploima</taxon>
        <taxon>Brachionidae</taxon>
        <taxon>Brachionus</taxon>
    </lineage>
</organism>
<evidence type="ECO:0000313" key="2">
    <source>
        <dbReference type="Proteomes" id="UP000276133"/>
    </source>
</evidence>
<gene>
    <name evidence="1" type="ORF">BpHYR1_039560</name>
</gene>
<keyword evidence="2" id="KW-1185">Reference proteome</keyword>
<sequence length="209" mass="25168">MPLSLWYSIIRRENTPFLLYFLHLAQLIWALFWFKGQEESEFENFKKFLRSFFGKLNFVITTFYRGLQNSAKLAEMRFQCVQAQCILQRFCTSFTDIDKKVKKKLDSNKKNKFDFYLNFDFFAKHYESPLILLFFLYQKKTKDLLKKHKLDSDTSCELQNKLCELGMKSLPFNVTFMIIKIEFKCCIYFLRPNDFDQIINDNSLEISNN</sequence>
<protein>
    <submittedName>
        <fullName evidence="1">Uncharacterized protein</fullName>
    </submittedName>
</protein>